<evidence type="ECO:0000256" key="1">
    <source>
        <dbReference type="SAM" id="MobiDB-lite"/>
    </source>
</evidence>
<sequence>MPAQTRRSQHIHAGADPKITTYSASTDSRVTTQSCQHRLEGHNTIMPAQTRRSQHIHAGADSRVITHSASTDAKVTTHS</sequence>
<name>A0AAV4CB83_9GAST</name>
<proteinExistence type="predicted"/>
<dbReference type="EMBL" id="BLXT01006199">
    <property type="protein sequence ID" value="GFO29839.1"/>
    <property type="molecule type" value="Genomic_DNA"/>
</dbReference>
<dbReference type="Proteomes" id="UP000735302">
    <property type="component" value="Unassembled WGS sequence"/>
</dbReference>
<organism evidence="2 3">
    <name type="scientific">Plakobranchus ocellatus</name>
    <dbReference type="NCBI Taxonomy" id="259542"/>
    <lineage>
        <taxon>Eukaryota</taxon>
        <taxon>Metazoa</taxon>
        <taxon>Spiralia</taxon>
        <taxon>Lophotrochozoa</taxon>
        <taxon>Mollusca</taxon>
        <taxon>Gastropoda</taxon>
        <taxon>Heterobranchia</taxon>
        <taxon>Euthyneura</taxon>
        <taxon>Panpulmonata</taxon>
        <taxon>Sacoglossa</taxon>
        <taxon>Placobranchoidea</taxon>
        <taxon>Plakobranchidae</taxon>
        <taxon>Plakobranchus</taxon>
    </lineage>
</organism>
<accession>A0AAV4CB83</accession>
<feature type="region of interest" description="Disordered" evidence="1">
    <location>
        <begin position="52"/>
        <end position="79"/>
    </location>
</feature>
<evidence type="ECO:0000313" key="3">
    <source>
        <dbReference type="Proteomes" id="UP000735302"/>
    </source>
</evidence>
<protein>
    <submittedName>
        <fullName evidence="2">Uncharacterized protein</fullName>
    </submittedName>
</protein>
<dbReference type="AlphaFoldDB" id="A0AAV4CB83"/>
<reference evidence="2 3" key="1">
    <citation type="journal article" date="2021" name="Elife">
        <title>Chloroplast acquisition without the gene transfer in kleptoplastic sea slugs, Plakobranchus ocellatus.</title>
        <authorList>
            <person name="Maeda T."/>
            <person name="Takahashi S."/>
            <person name="Yoshida T."/>
            <person name="Shimamura S."/>
            <person name="Takaki Y."/>
            <person name="Nagai Y."/>
            <person name="Toyoda A."/>
            <person name="Suzuki Y."/>
            <person name="Arimoto A."/>
            <person name="Ishii H."/>
            <person name="Satoh N."/>
            <person name="Nishiyama T."/>
            <person name="Hasebe M."/>
            <person name="Maruyama T."/>
            <person name="Minagawa J."/>
            <person name="Obokata J."/>
            <person name="Shigenobu S."/>
        </authorList>
    </citation>
    <scope>NUCLEOTIDE SEQUENCE [LARGE SCALE GENOMIC DNA]</scope>
</reference>
<keyword evidence="3" id="KW-1185">Reference proteome</keyword>
<feature type="compositionally biased region" description="Polar residues" evidence="1">
    <location>
        <begin position="65"/>
        <end position="79"/>
    </location>
</feature>
<gene>
    <name evidence="2" type="ORF">PoB_005634400</name>
</gene>
<evidence type="ECO:0000313" key="2">
    <source>
        <dbReference type="EMBL" id="GFO29839.1"/>
    </source>
</evidence>
<comment type="caution">
    <text evidence="2">The sequence shown here is derived from an EMBL/GenBank/DDBJ whole genome shotgun (WGS) entry which is preliminary data.</text>
</comment>